<evidence type="ECO:0000256" key="4">
    <source>
        <dbReference type="ARBA" id="ARBA00022475"/>
    </source>
</evidence>
<keyword evidence="5 12" id="KW-0812">Transmembrane</keyword>
<keyword evidence="4" id="KW-1003">Cell membrane</keyword>
<evidence type="ECO:0000313" key="14">
    <source>
        <dbReference type="EMBL" id="CAJ0575381.1"/>
    </source>
</evidence>
<proteinExistence type="inferred from homology"/>
<dbReference type="PRINTS" id="PR01262">
    <property type="entry name" value="INNEXIN"/>
</dbReference>
<evidence type="ECO:0000256" key="7">
    <source>
        <dbReference type="ARBA" id="ARBA00022949"/>
    </source>
</evidence>
<evidence type="ECO:0000256" key="2">
    <source>
        <dbReference type="ARBA" id="ARBA00004651"/>
    </source>
</evidence>
<feature type="transmembrane region" description="Helical" evidence="12">
    <location>
        <begin position="285"/>
        <end position="307"/>
    </location>
</feature>
<gene>
    <name evidence="12" type="primary">inx</name>
    <name evidence="14" type="ORF">MSPICULIGERA_LOCUS13692</name>
</gene>
<evidence type="ECO:0000256" key="9">
    <source>
        <dbReference type="ARBA" id="ARBA00023065"/>
    </source>
</evidence>
<keyword evidence="3 12" id="KW-0813">Transport</keyword>
<keyword evidence="6" id="KW-0303">Gap junction</keyword>
<keyword evidence="11 12" id="KW-0407">Ion channel</keyword>
<protein>
    <recommendedName>
        <fullName evidence="12">Innexin</fullName>
    </recommendedName>
</protein>
<keyword evidence="10 12" id="KW-0472">Membrane</keyword>
<evidence type="ECO:0000256" key="5">
    <source>
        <dbReference type="ARBA" id="ARBA00022692"/>
    </source>
</evidence>
<evidence type="ECO:0000256" key="6">
    <source>
        <dbReference type="ARBA" id="ARBA00022868"/>
    </source>
</evidence>
<dbReference type="Pfam" id="PF00876">
    <property type="entry name" value="Innexin"/>
    <property type="match status" value="1"/>
</dbReference>
<evidence type="ECO:0000256" key="13">
    <source>
        <dbReference type="SAM" id="MobiDB-lite"/>
    </source>
</evidence>
<evidence type="ECO:0000256" key="1">
    <source>
        <dbReference type="ARBA" id="ARBA00004610"/>
    </source>
</evidence>
<keyword evidence="8 12" id="KW-1133">Transmembrane helix</keyword>
<comment type="caution">
    <text evidence="14">The sequence shown here is derived from an EMBL/GenBank/DDBJ whole genome shotgun (WGS) entry which is preliminary data.</text>
</comment>
<feature type="region of interest" description="Disordered" evidence="13">
    <location>
        <begin position="382"/>
        <end position="408"/>
    </location>
</feature>
<name>A0AA36CU88_9BILA</name>
<evidence type="ECO:0000256" key="11">
    <source>
        <dbReference type="ARBA" id="ARBA00023303"/>
    </source>
</evidence>
<comment type="similarity">
    <text evidence="12">Belongs to the pannexin family.</text>
</comment>
<keyword evidence="9 12" id="KW-0406">Ion transport</keyword>
<feature type="transmembrane region" description="Helical" evidence="12">
    <location>
        <begin position="117"/>
        <end position="135"/>
    </location>
</feature>
<evidence type="ECO:0000256" key="8">
    <source>
        <dbReference type="ARBA" id="ARBA00022989"/>
    </source>
</evidence>
<comment type="function">
    <text evidence="12">Structural component of the gap junctions.</text>
</comment>
<evidence type="ECO:0000313" key="15">
    <source>
        <dbReference type="Proteomes" id="UP001177023"/>
    </source>
</evidence>
<dbReference type="PROSITE" id="PS51013">
    <property type="entry name" value="PANNEXIN"/>
    <property type="match status" value="1"/>
</dbReference>
<reference evidence="14" key="1">
    <citation type="submission" date="2023-06" db="EMBL/GenBank/DDBJ databases">
        <authorList>
            <person name="Delattre M."/>
        </authorList>
    </citation>
    <scope>NUCLEOTIDE SEQUENCE</scope>
    <source>
        <strain evidence="14">AF72</strain>
    </source>
</reference>
<comment type="subcellular location">
    <subcellularLocation>
        <location evidence="1">Cell junction</location>
        <location evidence="1">Gap junction</location>
    </subcellularLocation>
    <subcellularLocation>
        <location evidence="2 12">Cell membrane</location>
        <topology evidence="2 12">Multi-pass membrane protein</topology>
    </subcellularLocation>
</comment>
<accession>A0AA36CU88</accession>
<feature type="non-terminal residue" evidence="14">
    <location>
        <position position="408"/>
    </location>
</feature>
<sequence>MVMRTRHGPATLSICRPPMSVNAQLGEFVKRLKSTYDDDSTDRWHHVTTIFMLIGLATTLFLKNYVGDPLQCWRPAQWSGQWEKFAEAYCFVENTYFVPMNETNLPPVHTREDKEMIYYQWVPFILLLMGLMFYVPRGIWKIFSVYSGLTLPVMMQEARKAGKAGNDAKMPGTLAGALYREHQASREGGKVTMYGGYLSNLYFFCKTLMLINVVGQLVFLNHWLGTKYTFWGFGILWDMINGRHWQESGHFPRVTYCDVTVRELGNVNNWTLQCVLMVNMFNEKIFIFLWFYFCFLAAVTLINWIAWAGRCFFNKPEDFIGELVSTSDRRYSDPEVRDFFQKVLKKDGVLLIHMIDENGGRLFSSEVVKALWSLWRQSGARKPVQDQTPPKKLTAIDEGDDETFKPIH</sequence>
<dbReference type="GO" id="GO:0005243">
    <property type="term" value="F:gap junction channel activity"/>
    <property type="evidence" value="ECO:0007669"/>
    <property type="project" value="TreeGrafter"/>
</dbReference>
<dbReference type="PANTHER" id="PTHR11893:SF6">
    <property type="entry name" value="INNEXIN-16"/>
    <property type="match status" value="1"/>
</dbReference>
<organism evidence="14 15">
    <name type="scientific">Mesorhabditis spiculigera</name>
    <dbReference type="NCBI Taxonomy" id="96644"/>
    <lineage>
        <taxon>Eukaryota</taxon>
        <taxon>Metazoa</taxon>
        <taxon>Ecdysozoa</taxon>
        <taxon>Nematoda</taxon>
        <taxon>Chromadorea</taxon>
        <taxon>Rhabditida</taxon>
        <taxon>Rhabditina</taxon>
        <taxon>Rhabditomorpha</taxon>
        <taxon>Rhabditoidea</taxon>
        <taxon>Rhabditidae</taxon>
        <taxon>Mesorhabditinae</taxon>
        <taxon>Mesorhabditis</taxon>
    </lineage>
</organism>
<dbReference type="AlphaFoldDB" id="A0AA36CU88"/>
<dbReference type="PANTHER" id="PTHR11893">
    <property type="entry name" value="INNEXIN"/>
    <property type="match status" value="1"/>
</dbReference>
<dbReference type="InterPro" id="IPR000990">
    <property type="entry name" value="Innexin"/>
</dbReference>
<dbReference type="EMBL" id="CATQJA010002637">
    <property type="protein sequence ID" value="CAJ0575381.1"/>
    <property type="molecule type" value="Genomic_DNA"/>
</dbReference>
<evidence type="ECO:0000256" key="3">
    <source>
        <dbReference type="ARBA" id="ARBA00022448"/>
    </source>
</evidence>
<keyword evidence="15" id="KW-1185">Reference proteome</keyword>
<dbReference type="GO" id="GO:0005886">
    <property type="term" value="C:plasma membrane"/>
    <property type="evidence" value="ECO:0007669"/>
    <property type="project" value="UniProtKB-SubCell"/>
</dbReference>
<dbReference type="GO" id="GO:0034220">
    <property type="term" value="P:monoatomic ion transmembrane transport"/>
    <property type="evidence" value="ECO:0007669"/>
    <property type="project" value="UniProtKB-KW"/>
</dbReference>
<evidence type="ECO:0000256" key="10">
    <source>
        <dbReference type="ARBA" id="ARBA00023136"/>
    </source>
</evidence>
<feature type="transmembrane region" description="Helical" evidence="12">
    <location>
        <begin position="47"/>
        <end position="66"/>
    </location>
</feature>
<keyword evidence="7" id="KW-0965">Cell junction</keyword>
<dbReference type="GO" id="GO:0005921">
    <property type="term" value="C:gap junction"/>
    <property type="evidence" value="ECO:0007669"/>
    <property type="project" value="UniProtKB-SubCell"/>
</dbReference>
<feature type="transmembrane region" description="Helical" evidence="12">
    <location>
        <begin position="201"/>
        <end position="220"/>
    </location>
</feature>
<evidence type="ECO:0000256" key="12">
    <source>
        <dbReference type="RuleBase" id="RU010713"/>
    </source>
</evidence>
<dbReference type="Proteomes" id="UP001177023">
    <property type="component" value="Unassembled WGS sequence"/>
</dbReference>